<protein>
    <submittedName>
        <fullName evidence="1">Uncharacterized protein</fullName>
    </submittedName>
</protein>
<evidence type="ECO:0000313" key="2">
    <source>
        <dbReference type="Proteomes" id="UP000187209"/>
    </source>
</evidence>
<keyword evidence="2" id="KW-1185">Reference proteome</keyword>
<dbReference type="AlphaFoldDB" id="A0A1R2BSN0"/>
<dbReference type="EMBL" id="MPUH01000452">
    <property type="protein sequence ID" value="OMJ79829.1"/>
    <property type="molecule type" value="Genomic_DNA"/>
</dbReference>
<reference evidence="1 2" key="1">
    <citation type="submission" date="2016-11" db="EMBL/GenBank/DDBJ databases">
        <title>The macronuclear genome of Stentor coeruleus: a giant cell with tiny introns.</title>
        <authorList>
            <person name="Slabodnick M."/>
            <person name="Ruby J.G."/>
            <person name="Reiff S.B."/>
            <person name="Swart E.C."/>
            <person name="Gosai S."/>
            <person name="Prabakaran S."/>
            <person name="Witkowska E."/>
            <person name="Larue G.E."/>
            <person name="Fisher S."/>
            <person name="Freeman R.M."/>
            <person name="Gunawardena J."/>
            <person name="Chu W."/>
            <person name="Stover N.A."/>
            <person name="Gregory B.D."/>
            <person name="Nowacki M."/>
            <person name="Derisi J."/>
            <person name="Roy S.W."/>
            <person name="Marshall W.F."/>
            <person name="Sood P."/>
        </authorList>
    </citation>
    <scope>NUCLEOTIDE SEQUENCE [LARGE SCALE GENOMIC DNA]</scope>
    <source>
        <strain evidence="1">WM001</strain>
    </source>
</reference>
<sequence length="304" mass="35070">MLSKFKWFIAGAAATLSVGIYFLTQEVAVPVEPPTTKISKQKAVLLLKEMKKNMIPLLVTLSTYISSIKEQLGSRITDNQLRELISTKSRIPHQIKVAENLLFQKYSISENDFKTACQIDFITDSDIQNQLAELKYIVDQAFLGIPPITYIKVPEFMTLDIILQITSELYEITIFITNKKLEDLKGQGINFDVGSQEYLQMTDDLDRETNFYKEKLYERYKLNKLDEAPKLILHAAMQKYKENEMFIRKLAEIEAMFQAAMNMITAGQYPLEESEKLRKKFEDGPIIQKQDNFKGTVEKEFVST</sequence>
<organism evidence="1 2">
    <name type="scientific">Stentor coeruleus</name>
    <dbReference type="NCBI Taxonomy" id="5963"/>
    <lineage>
        <taxon>Eukaryota</taxon>
        <taxon>Sar</taxon>
        <taxon>Alveolata</taxon>
        <taxon>Ciliophora</taxon>
        <taxon>Postciliodesmatophora</taxon>
        <taxon>Heterotrichea</taxon>
        <taxon>Heterotrichida</taxon>
        <taxon>Stentoridae</taxon>
        <taxon>Stentor</taxon>
    </lineage>
</organism>
<accession>A0A1R2BSN0</accession>
<evidence type="ECO:0000313" key="1">
    <source>
        <dbReference type="EMBL" id="OMJ79829.1"/>
    </source>
</evidence>
<gene>
    <name evidence="1" type="ORF">SteCoe_20081</name>
</gene>
<name>A0A1R2BSN0_9CILI</name>
<proteinExistence type="predicted"/>
<comment type="caution">
    <text evidence="1">The sequence shown here is derived from an EMBL/GenBank/DDBJ whole genome shotgun (WGS) entry which is preliminary data.</text>
</comment>
<dbReference type="Proteomes" id="UP000187209">
    <property type="component" value="Unassembled WGS sequence"/>
</dbReference>